<dbReference type="KEGG" id="fgi:OP10G_1665"/>
<dbReference type="AlphaFoldDB" id="A0A068NNA7"/>
<dbReference type="Gene3D" id="3.40.50.2300">
    <property type="match status" value="1"/>
</dbReference>
<evidence type="ECO:0000313" key="1">
    <source>
        <dbReference type="EMBL" id="AIE85033.1"/>
    </source>
</evidence>
<proteinExistence type="predicted"/>
<name>A0A068NNA7_FIMGI</name>
<accession>A0A068NNA7</accession>
<dbReference type="EMBL" id="CP007139">
    <property type="protein sequence ID" value="AIE85033.1"/>
    <property type="molecule type" value="Genomic_DNA"/>
</dbReference>
<evidence type="ECO:0008006" key="3">
    <source>
        <dbReference type="Google" id="ProtNLM"/>
    </source>
</evidence>
<dbReference type="HOGENOM" id="CLU_1852204_0_0_0"/>
<dbReference type="STRING" id="661478.OP10G_1665"/>
<evidence type="ECO:0000313" key="2">
    <source>
        <dbReference type="Proteomes" id="UP000027982"/>
    </source>
</evidence>
<dbReference type="Proteomes" id="UP000027982">
    <property type="component" value="Chromosome"/>
</dbReference>
<reference evidence="1 2" key="1">
    <citation type="journal article" date="2014" name="PLoS ONE">
        <title>The first complete genome sequence of the class fimbriimonadia in the phylum armatimonadetes.</title>
        <authorList>
            <person name="Hu Z.Y."/>
            <person name="Wang Y.Z."/>
            <person name="Im W.T."/>
            <person name="Wang S.Y."/>
            <person name="Zhao G.P."/>
            <person name="Zheng H.J."/>
            <person name="Quan Z.X."/>
        </authorList>
    </citation>
    <scope>NUCLEOTIDE SEQUENCE [LARGE SCALE GENOMIC DNA]</scope>
    <source>
        <strain evidence="1">Gsoil 348</strain>
    </source>
</reference>
<sequence>MTRAELTDLLDLGATGKTVLVVEDHVPWLTLLAHFWTEAGHKTLALTGIDEVHGDLAFGRTVDGTEMIDIRTVDVAFLDHYFLSTRYNGALLTRELLLRKPIRICGMSSDAAANAAMRREGAIAAFRKSDLMRMIATP</sequence>
<organism evidence="1 2">
    <name type="scientific">Fimbriimonas ginsengisoli Gsoil 348</name>
    <dbReference type="NCBI Taxonomy" id="661478"/>
    <lineage>
        <taxon>Bacteria</taxon>
        <taxon>Bacillati</taxon>
        <taxon>Armatimonadota</taxon>
        <taxon>Fimbriimonadia</taxon>
        <taxon>Fimbriimonadales</taxon>
        <taxon>Fimbriimonadaceae</taxon>
        <taxon>Fimbriimonas</taxon>
    </lineage>
</organism>
<gene>
    <name evidence="1" type="ORF">OP10G_1665</name>
</gene>
<keyword evidence="2" id="KW-1185">Reference proteome</keyword>
<protein>
    <recommendedName>
        <fullName evidence="3">Response regulatory domain-containing protein</fullName>
    </recommendedName>
</protein>
<dbReference type="RefSeq" id="WP_025226369.1">
    <property type="nucleotide sequence ID" value="NZ_CP007139.1"/>
</dbReference>